<name>A0ABW6DPS4_9BACT</name>
<dbReference type="Pfam" id="PF14903">
    <property type="entry name" value="WG_beta_rep"/>
    <property type="match status" value="9"/>
</dbReference>
<comment type="caution">
    <text evidence="1">The sequence shown here is derived from an EMBL/GenBank/DDBJ whole genome shotgun (WGS) entry which is preliminary data.</text>
</comment>
<dbReference type="PANTHER" id="PTHR37841:SF1">
    <property type="entry name" value="DUF3298 DOMAIN-CONTAINING PROTEIN"/>
    <property type="match status" value="1"/>
</dbReference>
<evidence type="ECO:0000313" key="2">
    <source>
        <dbReference type="Proteomes" id="UP001598019"/>
    </source>
</evidence>
<sequence length="717" mass="81539">MKTKIQTKFQFTLLLITIILNTFVVDGQNVIPVRNAFNNGYDYIEVASNKIVSRATYDQAFPYKEGFARVSRNGFWGFINEDGIEIIPCKYIDANDFSEGLASVSIGTIEITESGYIIKKDVKYGVIDKEGTKTIAFRFKDIKSFNKQMALAQDLESEKWGWIDELGNWNSLRKYDYAEDFNELGLAKVGNQKIASDEGNEGKDYIAYGIINREENFVIPQNYFHLGKFNNGIIEAIKFNNDYTAGYSGLLDEKGRTIIQFIYHSVENFSQNLALVSYKQNQKIKYGFVDKKGQIKIALKYDYANSFIKGMAFIKSNGKFGWINNLGEPVFQQNYDVAENFINDTIPKAGYDHTQVGKSKFAIVSNNGAWGAISRYGEEIIPIKYDSIVKTANGFIAIDTISKKYFDLLGKHIKSEPYANNKKIGGVRIAGNSESLYGDIASLNSIQNSPNRNITSESYIYGGGSLNSDKRLSKNEKYYGILNKDSTQFCNYVYDSIKSISERCNLDFGLIGYKNNHTEIIRINNEGMLEVIPTIYSKIENLNYSSDDFIRVSQNEKWGIASIKGGILSEIIKPIYEDVGRFPKFAEVILFPIKKNEKWGFCNEKGIVVIPFKYDKVGTFYGNSCEVMLNNKWGIINRYGFPLTKFEYDDLTLYNEKGLKGMEKDKKWGLIDIHGNISTLNIFDGLLINNHNRELSGHIRKMIISIDHYSSTGIEYY</sequence>
<keyword evidence="2" id="KW-1185">Reference proteome</keyword>
<protein>
    <submittedName>
        <fullName evidence="1">WG repeat-containing protein</fullName>
    </submittedName>
</protein>
<reference evidence="1 2" key="1">
    <citation type="submission" date="2024-03" db="EMBL/GenBank/DDBJ databases">
        <title>Aquirufa genome sequencing.</title>
        <authorList>
            <person name="Pitt A."/>
            <person name="Hahn M.W."/>
        </authorList>
    </citation>
    <scope>NUCLEOTIDE SEQUENCE [LARGE SCALE GENOMIC DNA]</scope>
    <source>
        <strain evidence="1 2">HETE-83D</strain>
    </source>
</reference>
<dbReference type="Proteomes" id="UP001598019">
    <property type="component" value="Unassembled WGS sequence"/>
</dbReference>
<organism evidence="1 2">
    <name type="scientific">Aquirufa esocilacus</name>
    <dbReference type="NCBI Taxonomy" id="3096513"/>
    <lineage>
        <taxon>Bacteria</taxon>
        <taxon>Pseudomonadati</taxon>
        <taxon>Bacteroidota</taxon>
        <taxon>Cytophagia</taxon>
        <taxon>Cytophagales</taxon>
        <taxon>Flectobacillaceae</taxon>
        <taxon>Aquirufa</taxon>
    </lineage>
</organism>
<evidence type="ECO:0000313" key="1">
    <source>
        <dbReference type="EMBL" id="MFD3408747.1"/>
    </source>
</evidence>
<gene>
    <name evidence="1" type="ORF">SKC37_08775</name>
</gene>
<accession>A0ABW6DPS4</accession>
<dbReference type="RefSeq" id="WP_377981124.1">
    <property type="nucleotide sequence ID" value="NZ_JBBKXX010000003.1"/>
</dbReference>
<dbReference type="InterPro" id="IPR032774">
    <property type="entry name" value="WG_beta_rep"/>
</dbReference>
<dbReference type="PANTHER" id="PTHR37841">
    <property type="entry name" value="GLR2918 PROTEIN"/>
    <property type="match status" value="1"/>
</dbReference>
<proteinExistence type="predicted"/>
<dbReference type="EMBL" id="JBBKXX010000003">
    <property type="protein sequence ID" value="MFD3408747.1"/>
    <property type="molecule type" value="Genomic_DNA"/>
</dbReference>